<evidence type="ECO:0000256" key="3">
    <source>
        <dbReference type="ARBA" id="ARBA00022692"/>
    </source>
</evidence>
<evidence type="ECO:0000256" key="2">
    <source>
        <dbReference type="ARBA" id="ARBA00022475"/>
    </source>
</evidence>
<feature type="domain" description="Cardiolipin synthase N-terminal" evidence="8">
    <location>
        <begin position="23"/>
        <end position="67"/>
    </location>
</feature>
<dbReference type="Pfam" id="PF13396">
    <property type="entry name" value="PLDc_N"/>
    <property type="match status" value="1"/>
</dbReference>
<name>A0A2W5Q3X2_RHOSU</name>
<proteinExistence type="predicted"/>
<feature type="transmembrane region" description="Helical" evidence="6">
    <location>
        <begin position="12"/>
        <end position="36"/>
    </location>
</feature>
<evidence type="ECO:0008006" key="11">
    <source>
        <dbReference type="Google" id="ProtNLM"/>
    </source>
</evidence>
<dbReference type="EMBL" id="QFPW01000007">
    <property type="protein sequence ID" value="PZQ49453.1"/>
    <property type="molecule type" value="Genomic_DNA"/>
</dbReference>
<evidence type="ECO:0000256" key="6">
    <source>
        <dbReference type="SAM" id="Phobius"/>
    </source>
</evidence>
<dbReference type="AlphaFoldDB" id="A0A2W5Q3X2"/>
<keyword evidence="3 6" id="KW-0812">Transmembrane</keyword>
<dbReference type="InterPro" id="IPR027379">
    <property type="entry name" value="CLS_N"/>
</dbReference>
<gene>
    <name evidence="9" type="ORF">DI556_11335</name>
</gene>
<sequence>MIMSEGFTFWNFLLDLLTIFMFVMWIWLLITIYADLFRRHDVSGFGKVIWVVVLLLLPFLGVFAYLLTQGGGMAERAQARTAEARDELRKFVGYSTADELEKLGKLKADGTITEAEYSRLRARLL</sequence>
<evidence type="ECO:0000313" key="9">
    <source>
        <dbReference type="EMBL" id="PZQ49453.1"/>
    </source>
</evidence>
<dbReference type="Pfam" id="PF09851">
    <property type="entry name" value="SHOCT"/>
    <property type="match status" value="1"/>
</dbReference>
<comment type="caution">
    <text evidence="9">The sequence shown here is derived from an EMBL/GenBank/DDBJ whole genome shotgun (WGS) entry which is preliminary data.</text>
</comment>
<evidence type="ECO:0000256" key="1">
    <source>
        <dbReference type="ARBA" id="ARBA00004651"/>
    </source>
</evidence>
<organism evidence="9 10">
    <name type="scientific">Rhodovulum sulfidophilum</name>
    <name type="common">Rhodobacter sulfidophilus</name>
    <dbReference type="NCBI Taxonomy" id="35806"/>
    <lineage>
        <taxon>Bacteria</taxon>
        <taxon>Pseudomonadati</taxon>
        <taxon>Pseudomonadota</taxon>
        <taxon>Alphaproteobacteria</taxon>
        <taxon>Rhodobacterales</taxon>
        <taxon>Paracoccaceae</taxon>
        <taxon>Rhodovulum</taxon>
    </lineage>
</organism>
<keyword evidence="4 6" id="KW-1133">Transmembrane helix</keyword>
<evidence type="ECO:0000256" key="4">
    <source>
        <dbReference type="ARBA" id="ARBA00022989"/>
    </source>
</evidence>
<protein>
    <recommendedName>
        <fullName evidence="11">SHOCT domain-containing protein</fullName>
    </recommendedName>
</protein>
<feature type="transmembrane region" description="Helical" evidence="6">
    <location>
        <begin position="48"/>
        <end position="67"/>
    </location>
</feature>
<dbReference type="InterPro" id="IPR018649">
    <property type="entry name" value="SHOCT"/>
</dbReference>
<reference evidence="9 10" key="1">
    <citation type="submission" date="2017-08" db="EMBL/GenBank/DDBJ databases">
        <title>Infants hospitalized years apart are colonized by the same room-sourced microbial strains.</title>
        <authorList>
            <person name="Brooks B."/>
            <person name="Olm M.R."/>
            <person name="Firek B.A."/>
            <person name="Baker R."/>
            <person name="Thomas B.C."/>
            <person name="Morowitz M.J."/>
            <person name="Banfield J.F."/>
        </authorList>
    </citation>
    <scope>NUCLEOTIDE SEQUENCE [LARGE SCALE GENOMIC DNA]</scope>
    <source>
        <strain evidence="9">S2_005_002_R2_34</strain>
    </source>
</reference>
<comment type="subcellular location">
    <subcellularLocation>
        <location evidence="1">Cell membrane</location>
        <topology evidence="1">Multi-pass membrane protein</topology>
    </subcellularLocation>
</comment>
<keyword evidence="2" id="KW-1003">Cell membrane</keyword>
<accession>A0A2W5Q3X2</accession>
<evidence type="ECO:0000313" key="10">
    <source>
        <dbReference type="Proteomes" id="UP000249185"/>
    </source>
</evidence>
<keyword evidence="5 6" id="KW-0472">Membrane</keyword>
<dbReference type="Proteomes" id="UP000249185">
    <property type="component" value="Unassembled WGS sequence"/>
</dbReference>
<evidence type="ECO:0000259" key="7">
    <source>
        <dbReference type="Pfam" id="PF09851"/>
    </source>
</evidence>
<evidence type="ECO:0000259" key="8">
    <source>
        <dbReference type="Pfam" id="PF13396"/>
    </source>
</evidence>
<feature type="domain" description="SHOCT" evidence="7">
    <location>
        <begin position="98"/>
        <end position="125"/>
    </location>
</feature>
<evidence type="ECO:0000256" key="5">
    <source>
        <dbReference type="ARBA" id="ARBA00023136"/>
    </source>
</evidence>
<dbReference type="GO" id="GO:0005886">
    <property type="term" value="C:plasma membrane"/>
    <property type="evidence" value="ECO:0007669"/>
    <property type="project" value="UniProtKB-SubCell"/>
</dbReference>